<dbReference type="InterPro" id="IPR037401">
    <property type="entry name" value="SnoaL-like"/>
</dbReference>
<keyword evidence="5" id="KW-1185">Reference proteome</keyword>
<evidence type="ECO:0000313" key="4">
    <source>
        <dbReference type="EMBL" id="MFC3675996.1"/>
    </source>
</evidence>
<evidence type="ECO:0000256" key="2">
    <source>
        <dbReference type="ARBA" id="ARBA00023002"/>
    </source>
</evidence>
<name>A0ABV7VGQ7_9PROT</name>
<feature type="domain" description="SnoaL-like" evidence="3">
    <location>
        <begin position="23"/>
        <end position="152"/>
    </location>
</feature>
<proteinExistence type="inferred from homology"/>
<dbReference type="Gene3D" id="3.10.450.50">
    <property type="match status" value="1"/>
</dbReference>
<dbReference type="GO" id="GO:0051213">
    <property type="term" value="F:dioxygenase activity"/>
    <property type="evidence" value="ECO:0007669"/>
    <property type="project" value="UniProtKB-KW"/>
</dbReference>
<evidence type="ECO:0000256" key="1">
    <source>
        <dbReference type="ARBA" id="ARBA00009570"/>
    </source>
</evidence>
<dbReference type="EMBL" id="JBHRYJ010000002">
    <property type="protein sequence ID" value="MFC3675996.1"/>
    <property type="molecule type" value="Genomic_DNA"/>
</dbReference>
<reference evidence="5" key="1">
    <citation type="journal article" date="2019" name="Int. J. Syst. Evol. Microbiol.">
        <title>The Global Catalogue of Microorganisms (GCM) 10K type strain sequencing project: providing services to taxonomists for standard genome sequencing and annotation.</title>
        <authorList>
            <consortium name="The Broad Institute Genomics Platform"/>
            <consortium name="The Broad Institute Genome Sequencing Center for Infectious Disease"/>
            <person name="Wu L."/>
            <person name="Ma J."/>
        </authorList>
    </citation>
    <scope>NUCLEOTIDE SEQUENCE [LARGE SCALE GENOMIC DNA]</scope>
    <source>
        <strain evidence="5">KCTC 42182</strain>
    </source>
</reference>
<evidence type="ECO:0000313" key="5">
    <source>
        <dbReference type="Proteomes" id="UP001595711"/>
    </source>
</evidence>
<organism evidence="4 5">
    <name type="scientific">Ferrovibrio xuzhouensis</name>
    <dbReference type="NCBI Taxonomy" id="1576914"/>
    <lineage>
        <taxon>Bacteria</taxon>
        <taxon>Pseudomonadati</taxon>
        <taxon>Pseudomonadota</taxon>
        <taxon>Alphaproteobacteria</taxon>
        <taxon>Rhodospirillales</taxon>
        <taxon>Rhodospirillaceae</taxon>
        <taxon>Ferrovibrio</taxon>
    </lineage>
</organism>
<dbReference type="Pfam" id="PF13577">
    <property type="entry name" value="SnoaL_4"/>
    <property type="match status" value="1"/>
</dbReference>
<gene>
    <name evidence="4" type="ORF">ACFOOQ_10615</name>
</gene>
<protein>
    <submittedName>
        <fullName evidence="4">Aromatic-ring-hydroxylating dioxygenase subunit beta</fullName>
    </submittedName>
</protein>
<dbReference type="SUPFAM" id="SSF54427">
    <property type="entry name" value="NTF2-like"/>
    <property type="match status" value="1"/>
</dbReference>
<keyword evidence="2" id="KW-0560">Oxidoreductase</keyword>
<comment type="caution">
    <text evidence="4">The sequence shown here is derived from an EMBL/GenBank/DDBJ whole genome shotgun (WGS) entry which is preliminary data.</text>
</comment>
<dbReference type="Proteomes" id="UP001595711">
    <property type="component" value="Unassembled WGS sequence"/>
</dbReference>
<dbReference type="CDD" id="cd00667">
    <property type="entry name" value="ring_hydroxylating_dioxygenases_beta"/>
    <property type="match status" value="1"/>
</dbReference>
<comment type="similarity">
    <text evidence="1">Belongs to the bacterial ring-hydroxylating dioxygenase beta subunit family.</text>
</comment>
<dbReference type="RefSeq" id="WP_379725776.1">
    <property type="nucleotide sequence ID" value="NZ_JBHRYJ010000002.1"/>
</dbReference>
<dbReference type="InterPro" id="IPR000391">
    <property type="entry name" value="Rng_hydr_dOase-bsu"/>
</dbReference>
<dbReference type="InterPro" id="IPR032710">
    <property type="entry name" value="NTF2-like_dom_sf"/>
</dbReference>
<keyword evidence="4" id="KW-0223">Dioxygenase</keyword>
<evidence type="ECO:0000259" key="3">
    <source>
        <dbReference type="Pfam" id="PF13577"/>
    </source>
</evidence>
<accession>A0ABV7VGQ7</accession>
<sequence>MAEPTALSAGAAASPADAQPLVDRFNALYGSLLDDGDYAGWIGLFTADCLYKVIPRENFDAGLPLATMALEGEGMLKDRVYGITNTLFHAPYYQRHVIGVAQVLEDDGTVIRAEANYAVFRTKPGSVSEVYNVGRYRDRFVRTPAGLRLQERLCVFDSELILNSLIYPI</sequence>